<evidence type="ECO:0000313" key="4">
    <source>
        <dbReference type="Proteomes" id="UP001215598"/>
    </source>
</evidence>
<evidence type="ECO:0000256" key="2">
    <source>
        <dbReference type="SAM" id="Phobius"/>
    </source>
</evidence>
<keyword evidence="2" id="KW-1133">Transmembrane helix</keyword>
<protein>
    <submittedName>
        <fullName evidence="3">Uncharacterized protein</fullName>
    </submittedName>
</protein>
<dbReference type="Proteomes" id="UP001215598">
    <property type="component" value="Unassembled WGS sequence"/>
</dbReference>
<accession>A0AAD7IKX3</accession>
<gene>
    <name evidence="3" type="ORF">B0H16DRAFT_999299</name>
</gene>
<feature type="transmembrane region" description="Helical" evidence="2">
    <location>
        <begin position="14"/>
        <end position="35"/>
    </location>
</feature>
<evidence type="ECO:0000256" key="1">
    <source>
        <dbReference type="SAM" id="MobiDB-lite"/>
    </source>
</evidence>
<proteinExistence type="predicted"/>
<evidence type="ECO:0000313" key="3">
    <source>
        <dbReference type="EMBL" id="KAJ7743856.1"/>
    </source>
</evidence>
<keyword evidence="2" id="KW-0812">Transmembrane</keyword>
<keyword evidence="4" id="KW-1185">Reference proteome</keyword>
<reference evidence="3" key="1">
    <citation type="submission" date="2023-03" db="EMBL/GenBank/DDBJ databases">
        <title>Massive genome expansion in bonnet fungi (Mycena s.s.) driven by repeated elements and novel gene families across ecological guilds.</title>
        <authorList>
            <consortium name="Lawrence Berkeley National Laboratory"/>
            <person name="Harder C.B."/>
            <person name="Miyauchi S."/>
            <person name="Viragh M."/>
            <person name="Kuo A."/>
            <person name="Thoen E."/>
            <person name="Andreopoulos B."/>
            <person name="Lu D."/>
            <person name="Skrede I."/>
            <person name="Drula E."/>
            <person name="Henrissat B."/>
            <person name="Morin E."/>
            <person name="Kohler A."/>
            <person name="Barry K."/>
            <person name="LaButti K."/>
            <person name="Morin E."/>
            <person name="Salamov A."/>
            <person name="Lipzen A."/>
            <person name="Mereny Z."/>
            <person name="Hegedus B."/>
            <person name="Baldrian P."/>
            <person name="Stursova M."/>
            <person name="Weitz H."/>
            <person name="Taylor A."/>
            <person name="Grigoriev I.V."/>
            <person name="Nagy L.G."/>
            <person name="Martin F."/>
            <person name="Kauserud H."/>
        </authorList>
    </citation>
    <scope>NUCLEOTIDE SEQUENCE</scope>
    <source>
        <strain evidence="3">CBHHK182m</strain>
    </source>
</reference>
<comment type="caution">
    <text evidence="3">The sequence shown here is derived from an EMBL/GenBank/DDBJ whole genome shotgun (WGS) entry which is preliminary data.</text>
</comment>
<name>A0AAD7IKX3_9AGAR</name>
<feature type="compositionally biased region" description="Pro residues" evidence="1">
    <location>
        <begin position="80"/>
        <end position="94"/>
    </location>
</feature>
<sequence length="255" mass="27645">MEGELDQPSRRPRWVPVTALAAGTVLIAAPLIYLWRVGKPQRIGLHASAAPPRRVGTLPGSGAAASSVASRFAFPAPKFPLPKEPLPPNPPPAPAGSNWDDDDWGVPPAPPDPNDNFNAAWYTFKAFGSATLIVSSLAFAGIWGLRRYFGVDNMEDFGVQMRLSIMDNMPLLALRMRRALGSPQDSVEEVAVEEKPPGEAEWSWDRAQERLSAAFDKGGLGAWADAAAREVEAEAKIEIDRREQLKAIGSKNLNN</sequence>
<dbReference type="EMBL" id="JARKIB010000089">
    <property type="protein sequence ID" value="KAJ7743856.1"/>
    <property type="molecule type" value="Genomic_DNA"/>
</dbReference>
<keyword evidence="2" id="KW-0472">Membrane</keyword>
<feature type="transmembrane region" description="Helical" evidence="2">
    <location>
        <begin position="119"/>
        <end position="145"/>
    </location>
</feature>
<dbReference type="AlphaFoldDB" id="A0AAD7IKX3"/>
<organism evidence="3 4">
    <name type="scientific">Mycena metata</name>
    <dbReference type="NCBI Taxonomy" id="1033252"/>
    <lineage>
        <taxon>Eukaryota</taxon>
        <taxon>Fungi</taxon>
        <taxon>Dikarya</taxon>
        <taxon>Basidiomycota</taxon>
        <taxon>Agaricomycotina</taxon>
        <taxon>Agaricomycetes</taxon>
        <taxon>Agaricomycetidae</taxon>
        <taxon>Agaricales</taxon>
        <taxon>Marasmiineae</taxon>
        <taxon>Mycenaceae</taxon>
        <taxon>Mycena</taxon>
    </lineage>
</organism>
<feature type="region of interest" description="Disordered" evidence="1">
    <location>
        <begin position="80"/>
        <end position="111"/>
    </location>
</feature>